<proteinExistence type="predicted"/>
<gene>
    <name evidence="2" type="ORF">NG799_03650</name>
</gene>
<evidence type="ECO:0000259" key="1">
    <source>
        <dbReference type="Pfam" id="PF13474"/>
    </source>
</evidence>
<evidence type="ECO:0000313" key="2">
    <source>
        <dbReference type="EMBL" id="MCT7965425.1"/>
    </source>
</evidence>
<accession>A0ABT2ML02</accession>
<dbReference type="Pfam" id="PF13474">
    <property type="entry name" value="SnoaL_3"/>
    <property type="match status" value="1"/>
</dbReference>
<dbReference type="SUPFAM" id="SSF54427">
    <property type="entry name" value="NTF2-like"/>
    <property type="match status" value="1"/>
</dbReference>
<reference evidence="2 3" key="1">
    <citation type="journal article" date="2022" name="Front. Microbiol.">
        <title>High genomic differentiation and limited gene flow indicate recent cryptic speciation within the genus Laspinema (cyanobacteria).</title>
        <authorList>
            <person name="Stanojkovic A."/>
            <person name="Skoupy S."/>
            <person name="Skaloud P."/>
            <person name="Dvorak P."/>
        </authorList>
    </citation>
    <scope>NUCLEOTIDE SEQUENCE [LARGE SCALE GENOMIC DNA]</scope>
    <source>
        <strain evidence="2 3">D2a</strain>
    </source>
</reference>
<dbReference type="PANTHER" id="PTHR34957:SF1">
    <property type="entry name" value="NUCLEAR TRANSPORT FACTOR 2 (NTF2) FAMILY PROTEIN"/>
    <property type="match status" value="1"/>
</dbReference>
<dbReference type="InterPro" id="IPR037401">
    <property type="entry name" value="SnoaL-like"/>
</dbReference>
<dbReference type="Gene3D" id="3.10.450.50">
    <property type="match status" value="1"/>
</dbReference>
<sequence length="128" mass="14546">MTAEPAVLEANLAFYRAFQTKDMEAMSEIWSKGINTLCIHPGRKILKGWEEIRPSWQQIFKVTTTLEIELQITASESIGNLAYIVLIEKVTQTSNGRKNQSLSNATNLFENMGGKWYLIHHHGSPILR</sequence>
<protein>
    <submittedName>
        <fullName evidence="2">Nuclear transport factor 2 family protein</fullName>
    </submittedName>
</protein>
<dbReference type="RefSeq" id="WP_368005118.1">
    <property type="nucleotide sequence ID" value="NZ_JAMXFF010000003.1"/>
</dbReference>
<evidence type="ECO:0000313" key="3">
    <source>
        <dbReference type="Proteomes" id="UP001525890"/>
    </source>
</evidence>
<dbReference type="PANTHER" id="PTHR34957">
    <property type="entry name" value="NUCLEAR TRANSPORT FACTOR 2 (NTF2) FAMILY PROTEIN"/>
    <property type="match status" value="1"/>
</dbReference>
<dbReference type="EMBL" id="JAMXFF010000003">
    <property type="protein sequence ID" value="MCT7965425.1"/>
    <property type="molecule type" value="Genomic_DNA"/>
</dbReference>
<dbReference type="Proteomes" id="UP001525890">
    <property type="component" value="Unassembled WGS sequence"/>
</dbReference>
<feature type="domain" description="SnoaL-like" evidence="1">
    <location>
        <begin position="7"/>
        <end position="126"/>
    </location>
</feature>
<keyword evidence="3" id="KW-1185">Reference proteome</keyword>
<organism evidence="2 3">
    <name type="scientific">Laspinema palackyanum D2a</name>
    <dbReference type="NCBI Taxonomy" id="2953684"/>
    <lineage>
        <taxon>Bacteria</taxon>
        <taxon>Bacillati</taxon>
        <taxon>Cyanobacteriota</taxon>
        <taxon>Cyanophyceae</taxon>
        <taxon>Oscillatoriophycideae</taxon>
        <taxon>Oscillatoriales</taxon>
        <taxon>Laspinemataceae</taxon>
        <taxon>Laspinema</taxon>
        <taxon>Laspinema palackyanum</taxon>
    </lineage>
</organism>
<name>A0ABT2ML02_9CYAN</name>
<dbReference type="InterPro" id="IPR032710">
    <property type="entry name" value="NTF2-like_dom_sf"/>
</dbReference>
<comment type="caution">
    <text evidence="2">The sequence shown here is derived from an EMBL/GenBank/DDBJ whole genome shotgun (WGS) entry which is preliminary data.</text>
</comment>